<dbReference type="EMBL" id="JALNTZ010000007">
    <property type="protein sequence ID" value="KAJ3645204.1"/>
    <property type="molecule type" value="Genomic_DNA"/>
</dbReference>
<organism evidence="1 2">
    <name type="scientific">Zophobas morio</name>
    <dbReference type="NCBI Taxonomy" id="2755281"/>
    <lineage>
        <taxon>Eukaryota</taxon>
        <taxon>Metazoa</taxon>
        <taxon>Ecdysozoa</taxon>
        <taxon>Arthropoda</taxon>
        <taxon>Hexapoda</taxon>
        <taxon>Insecta</taxon>
        <taxon>Pterygota</taxon>
        <taxon>Neoptera</taxon>
        <taxon>Endopterygota</taxon>
        <taxon>Coleoptera</taxon>
        <taxon>Polyphaga</taxon>
        <taxon>Cucujiformia</taxon>
        <taxon>Tenebrionidae</taxon>
        <taxon>Zophobas</taxon>
    </lineage>
</organism>
<dbReference type="Proteomes" id="UP001168821">
    <property type="component" value="Unassembled WGS sequence"/>
</dbReference>
<gene>
    <name evidence="1" type="ORF">Zmor_022883</name>
</gene>
<evidence type="ECO:0000313" key="1">
    <source>
        <dbReference type="EMBL" id="KAJ3645204.1"/>
    </source>
</evidence>
<dbReference type="PANTHER" id="PTHR15420:SF2">
    <property type="entry name" value="CYTOCHROME B-C1 COMPLEX SUBUNIT 10"/>
    <property type="match status" value="1"/>
</dbReference>
<dbReference type="SUPFAM" id="SSF81518">
    <property type="entry name" value="Subunit XI (6.4 kDa protein) of cytochrome bc1 complex (Ubiquinol-cytochrome c reductase)"/>
    <property type="match status" value="1"/>
</dbReference>
<proteinExistence type="predicted"/>
<dbReference type="PANTHER" id="PTHR15420">
    <property type="entry name" value="UBIQUINOL-CYTOCHROME C REDUCTASE COMPLEX 6.4 KD PROTEIN"/>
    <property type="match status" value="1"/>
</dbReference>
<name>A0AA38M713_9CUCU</name>
<dbReference type="GO" id="GO:0006122">
    <property type="term" value="P:mitochondrial electron transport, ubiquinol to cytochrome c"/>
    <property type="evidence" value="ECO:0007669"/>
    <property type="project" value="InterPro"/>
</dbReference>
<sequence>MSPVVRLPGVLGRIGKKQLELASLRVGSALAYGTTTGLIVLYAFEWKDVLQYVPYYNGNLSLPTNSALGRFGPPPSVTTGKNDPPIGSKHLRAIVHLFVKLGFLNNLGIRAMNKSDEEGIEEQVFIDMVPTQIAVW</sequence>
<reference evidence="1" key="1">
    <citation type="journal article" date="2023" name="G3 (Bethesda)">
        <title>Whole genome assemblies of Zophobas morio and Tenebrio molitor.</title>
        <authorList>
            <person name="Kaur S."/>
            <person name="Stinson S.A."/>
            <person name="diCenzo G.C."/>
        </authorList>
    </citation>
    <scope>NUCLEOTIDE SEQUENCE</scope>
    <source>
        <strain evidence="1">QUZm001</strain>
    </source>
</reference>
<protein>
    <submittedName>
        <fullName evidence="1">Uncharacterized protein</fullName>
    </submittedName>
</protein>
<dbReference type="InterPro" id="IPR029027">
    <property type="entry name" value="Single_a-helix_sf"/>
</dbReference>
<dbReference type="AlphaFoldDB" id="A0AA38M713"/>
<dbReference type="Pfam" id="PF08997">
    <property type="entry name" value="UCR_6-4kD"/>
    <property type="match status" value="1"/>
</dbReference>
<comment type="caution">
    <text evidence="1">The sequence shown here is derived from an EMBL/GenBank/DDBJ whole genome shotgun (WGS) entry which is preliminary data.</text>
</comment>
<dbReference type="Gene3D" id="1.20.5.220">
    <property type="match status" value="1"/>
</dbReference>
<dbReference type="GO" id="GO:0005743">
    <property type="term" value="C:mitochondrial inner membrane"/>
    <property type="evidence" value="ECO:0007669"/>
    <property type="project" value="TreeGrafter"/>
</dbReference>
<accession>A0AA38M713</accession>
<keyword evidence="2" id="KW-1185">Reference proteome</keyword>
<dbReference type="InterPro" id="IPR015089">
    <property type="entry name" value="UQCR"/>
</dbReference>
<evidence type="ECO:0000313" key="2">
    <source>
        <dbReference type="Proteomes" id="UP001168821"/>
    </source>
</evidence>